<dbReference type="InterPro" id="IPR025032">
    <property type="entry name" value="DUF3949"/>
</dbReference>
<keyword evidence="1" id="KW-1133">Transmembrane helix</keyword>
<evidence type="ECO:0000256" key="1">
    <source>
        <dbReference type="SAM" id="Phobius"/>
    </source>
</evidence>
<gene>
    <name evidence="2" type="ORF">BACCIP111899_00593</name>
</gene>
<feature type="transmembrane region" description="Helical" evidence="1">
    <location>
        <begin position="6"/>
        <end position="29"/>
    </location>
</feature>
<dbReference type="EMBL" id="CAKJTI010000002">
    <property type="protein sequence ID" value="CAG9611423.1"/>
    <property type="molecule type" value="Genomic_DNA"/>
</dbReference>
<comment type="caution">
    <text evidence="2">The sequence shown here is derived from an EMBL/GenBank/DDBJ whole genome shotgun (WGS) entry which is preliminary data.</text>
</comment>
<reference evidence="2 3" key="1">
    <citation type="submission" date="2021-10" db="EMBL/GenBank/DDBJ databases">
        <authorList>
            <person name="Criscuolo A."/>
        </authorList>
    </citation>
    <scope>NUCLEOTIDE SEQUENCE [LARGE SCALE GENOMIC DNA]</scope>
    <source>
        <strain evidence="3">CIP 111899</strain>
    </source>
</reference>
<evidence type="ECO:0000313" key="2">
    <source>
        <dbReference type="EMBL" id="CAG9611423.1"/>
    </source>
</evidence>
<proteinExistence type="predicted"/>
<dbReference type="Proteomes" id="UP000789423">
    <property type="component" value="Unassembled WGS sequence"/>
</dbReference>
<dbReference type="Pfam" id="PF13133">
    <property type="entry name" value="DUF3949"/>
    <property type="match status" value="1"/>
</dbReference>
<organism evidence="2 3">
    <name type="scientific">Bacillus rhizoplanae</name>
    <dbReference type="NCBI Taxonomy" id="2880966"/>
    <lineage>
        <taxon>Bacteria</taxon>
        <taxon>Bacillati</taxon>
        <taxon>Bacillota</taxon>
        <taxon>Bacilli</taxon>
        <taxon>Bacillales</taxon>
        <taxon>Bacillaceae</taxon>
        <taxon>Bacillus</taxon>
    </lineage>
</organism>
<protein>
    <recommendedName>
        <fullName evidence="4">DUF3949 domain-containing protein</fullName>
    </recommendedName>
</protein>
<accession>A0ABM8Y6V7</accession>
<keyword evidence="3" id="KW-1185">Reference proteome</keyword>
<keyword evidence="1" id="KW-0472">Membrane</keyword>
<evidence type="ECO:0000313" key="3">
    <source>
        <dbReference type="Proteomes" id="UP000789423"/>
    </source>
</evidence>
<sequence>MYMLSSGIFFGSIAVLYFLIMIPIQYSYISGLKERMKKTGLTQSELYEKMSFEEEQAHFNLQGNLFNLPSAIVASLIFELRHRK</sequence>
<evidence type="ECO:0008006" key="4">
    <source>
        <dbReference type="Google" id="ProtNLM"/>
    </source>
</evidence>
<name>A0ABM8Y6V7_9BACI</name>
<keyword evidence="1" id="KW-0812">Transmembrane</keyword>